<evidence type="ECO:0000313" key="2">
    <source>
        <dbReference type="EMBL" id="JAG53481.1"/>
    </source>
</evidence>
<feature type="non-terminal residue" evidence="2">
    <location>
        <position position="148"/>
    </location>
</feature>
<feature type="non-terminal residue" evidence="2">
    <location>
        <position position="1"/>
    </location>
</feature>
<dbReference type="AlphaFoldDB" id="A0A0K8SJL3"/>
<evidence type="ECO:0000256" key="1">
    <source>
        <dbReference type="SAM" id="MobiDB-lite"/>
    </source>
</evidence>
<proteinExistence type="predicted"/>
<accession>A0A0K8SJL3</accession>
<dbReference type="EMBL" id="GBRD01012343">
    <property type="protein sequence ID" value="JAG53481.1"/>
    <property type="molecule type" value="Transcribed_RNA"/>
</dbReference>
<reference evidence="2" key="1">
    <citation type="submission" date="2014-09" db="EMBL/GenBank/DDBJ databases">
        <authorList>
            <person name="Magalhaes I.L.F."/>
            <person name="Oliveira U."/>
            <person name="Santos F.R."/>
            <person name="Vidigal T.H.D.A."/>
            <person name="Brescovit A.D."/>
            <person name="Santos A.J."/>
        </authorList>
    </citation>
    <scope>NUCLEOTIDE SEQUENCE</scope>
</reference>
<feature type="region of interest" description="Disordered" evidence="1">
    <location>
        <begin position="37"/>
        <end position="148"/>
    </location>
</feature>
<feature type="compositionally biased region" description="Acidic residues" evidence="1">
    <location>
        <begin position="48"/>
        <end position="59"/>
    </location>
</feature>
<sequence>LDVGKNPQAATHVALLRINPNKRIYNTHDVLCIFPAERRDEAPLADGETSDEESEETEPEEGHLAEGNGNVPAELPALSPSSTLPANSPPPAPVEMDLEEYPVIVNIPTDSSSGSPPPTQQAPSPLQRYPTIHLAEPDDSLSWNRCNR</sequence>
<name>A0A0K8SJL3_LYGHE</name>
<organism evidence="2">
    <name type="scientific">Lygus hesperus</name>
    <name type="common">Western plant bug</name>
    <dbReference type="NCBI Taxonomy" id="30085"/>
    <lineage>
        <taxon>Eukaryota</taxon>
        <taxon>Metazoa</taxon>
        <taxon>Ecdysozoa</taxon>
        <taxon>Arthropoda</taxon>
        <taxon>Hexapoda</taxon>
        <taxon>Insecta</taxon>
        <taxon>Pterygota</taxon>
        <taxon>Neoptera</taxon>
        <taxon>Paraneoptera</taxon>
        <taxon>Hemiptera</taxon>
        <taxon>Heteroptera</taxon>
        <taxon>Panheteroptera</taxon>
        <taxon>Cimicomorpha</taxon>
        <taxon>Miridae</taxon>
        <taxon>Mirini</taxon>
        <taxon>Lygus</taxon>
    </lineage>
</organism>
<protein>
    <submittedName>
        <fullName evidence="2">Uncharacterized protein</fullName>
    </submittedName>
</protein>